<reference evidence="1 2" key="1">
    <citation type="submission" date="2018-11" db="EMBL/GenBank/DDBJ databases">
        <title>Genomes From Bacteria Associated with the Canine Oral Cavity: a Test Case for Automated Genome-Based Taxonomic Assignment.</title>
        <authorList>
            <person name="Coil D.A."/>
            <person name="Jospin G."/>
            <person name="Darling A.E."/>
            <person name="Wallis C."/>
            <person name="Davis I.J."/>
            <person name="Harris S."/>
            <person name="Eisen J.A."/>
            <person name="Holcombe L.J."/>
            <person name="O'Flynn C."/>
        </authorList>
    </citation>
    <scope>NUCLEOTIDE SEQUENCE [LARGE SCALE GENOMIC DNA]</scope>
    <source>
        <strain evidence="1 2">OH887_COT-365</strain>
    </source>
</reference>
<evidence type="ECO:0000313" key="1">
    <source>
        <dbReference type="EMBL" id="RRD03114.1"/>
    </source>
</evidence>
<evidence type="ECO:0000313" key="2">
    <source>
        <dbReference type="Proteomes" id="UP000280819"/>
    </source>
</evidence>
<dbReference type="AlphaFoldDB" id="A0A3P1T190"/>
<name>A0A3P1T190_9ACTN</name>
<dbReference type="EMBL" id="RQZG01000028">
    <property type="protein sequence ID" value="RRD03114.1"/>
    <property type="molecule type" value="Genomic_DNA"/>
</dbReference>
<dbReference type="RefSeq" id="WP_124846047.1">
    <property type="nucleotide sequence ID" value="NZ_RQZG01000028.1"/>
</dbReference>
<comment type="caution">
    <text evidence="1">The sequence shown here is derived from an EMBL/GenBank/DDBJ whole genome shotgun (WGS) entry which is preliminary data.</text>
</comment>
<proteinExistence type="predicted"/>
<dbReference type="Proteomes" id="UP000280819">
    <property type="component" value="Unassembled WGS sequence"/>
</dbReference>
<protein>
    <submittedName>
        <fullName evidence="1">Uncharacterized protein</fullName>
    </submittedName>
</protein>
<accession>A0A3P1T190</accession>
<organism evidence="1 2">
    <name type="scientific">Arachnia propionica</name>
    <dbReference type="NCBI Taxonomy" id="1750"/>
    <lineage>
        <taxon>Bacteria</taxon>
        <taxon>Bacillati</taxon>
        <taxon>Actinomycetota</taxon>
        <taxon>Actinomycetes</taxon>
        <taxon>Propionibacteriales</taxon>
        <taxon>Propionibacteriaceae</taxon>
        <taxon>Arachnia</taxon>
    </lineage>
</organism>
<gene>
    <name evidence="1" type="ORF">EII34_15350</name>
</gene>
<sequence>MLGWRLLVSDMKQVVVILAMGSDPDAHHDDDLAQPEHAVSVHQAAEDVVTDRVSTRNTTKKAPLIDVQSLSAVEAGADAEEDLSLLGSNRTEGLVWWGFTASRWPSDEPLRRGGCHPGRKPR</sequence>